<evidence type="ECO:0000256" key="4">
    <source>
        <dbReference type="ARBA" id="ARBA00022692"/>
    </source>
</evidence>
<evidence type="ECO:0000256" key="2">
    <source>
        <dbReference type="ARBA" id="ARBA00022448"/>
    </source>
</evidence>
<feature type="domain" description="TonB-dependent transporter Oar-like beta-barrel" evidence="8">
    <location>
        <begin position="235"/>
        <end position="1154"/>
    </location>
</feature>
<dbReference type="InParanoid" id="Q01ZH1"/>
<organism evidence="9">
    <name type="scientific">Solibacter usitatus (strain Ellin6076)</name>
    <dbReference type="NCBI Taxonomy" id="234267"/>
    <lineage>
        <taxon>Bacteria</taxon>
        <taxon>Pseudomonadati</taxon>
        <taxon>Acidobacteriota</taxon>
        <taxon>Terriglobia</taxon>
        <taxon>Bryobacterales</taxon>
        <taxon>Solibacteraceae</taxon>
        <taxon>Candidatus Solibacter</taxon>
    </lineage>
</organism>
<dbReference type="InterPro" id="IPR039426">
    <property type="entry name" value="TonB-dep_rcpt-like"/>
</dbReference>
<dbReference type="GO" id="GO:0044718">
    <property type="term" value="P:siderophore transmembrane transport"/>
    <property type="evidence" value="ECO:0007669"/>
    <property type="project" value="TreeGrafter"/>
</dbReference>
<dbReference type="SUPFAM" id="SSF49452">
    <property type="entry name" value="Starch-binding domain-like"/>
    <property type="match status" value="1"/>
</dbReference>
<sequence precursor="true">MTIRPSLLVFFAAAALCLAQSERGTITGLVTDASNAAVPNAPIKLVNVGTNASTEVMASSSGEYSVANLGPGAYRLEITKPGFQSAIVDNIILTAGATARVDVRLQVGGVTQTVEVQSQNALVQTEDAKVSTAVSNKLVDELPLVVGGAMRSPFDLVTTVPEAKNGTNLALGGGQGGAFAATFDGVSVNTNRQGNTTETSYLTPSVEAITEFAVDTSGFKAEYGQAGGGIISFASKSGTNEVHGSAYDFIRNDYVDSRGFFAPTKGIYRQNDFGGSLGAPIYLPKIYNGRNRTFFFVAYEGFRNRQGSAGVISSVPTPEMYNGDFTNLVNSKNQQIPIYDPSTTRANPNGAGSIRDPFPGNIIPVQKFSSVSNQYLAIAKTVLLPNRAGIVPGTIGYISNNYVSSGGSSAESTTKVSVKVDHAITSKHHVSYLFNRGSDLLQPGSSGPAGLPIPFNGFSQSSFDADLHRVTYDWTVSPRMFNHFSLGINTFNKDAFSTNVGKNWKNKVCIINAVDCNVNFGNVSFSEFSGWGGAADNGTEQPRRAFKDDLSYVRGAHSFKFGGTYDHQEANGFGQQNIAGQAGFSFLETAVPGATSATSGSSFASFLLGYGDTGATETIRYLRQVYRYWGFYAQDDFRVSRKLMINYGLRYEFTLPPISGGDQYSDFSPTTPNPAVNNYPGALIFAGDGPGRQGVRSLIPGYYGSISPRLGFAYSPNSKTTIRGGIGRSFGRVTVLASSSHYAGFIGQYNFASTNQGITPAFTWDKGLPPYPLPPQINPAFANNGNVDWWNGQNSTRPAEYDNWTLSVQRELPAHFTVEADYNAAIGSRLNAGLMNINQVPMSVMNSLIARFGVTQAISLMNSSITSPAAVAAGFTPPYANFTDPTVQRSQTVSQSLRAFPQYLTIDAAAGGGDRTGHSTYHAGILKLNRRMANSLTFQGSYGFSKILTNADSFSGSSGSLDAGNRALERSVGAFDQTHTVKLSTVYELPFGRGKRWLAKGGVTNAVLGGWRLSGIQTYNSGFPIGVTSNGTLPIFNGTNRPLVTTYDWRAPISGSSFDPNKDKYLDPTVFPVQPVGILGNSPRKNSTVRVFPNKNENVSLAKTFSVTERFRIDFRAEAFNVFNRVVFGGPQTSLNSSTFGVISSQANSPRQMQGGLKLYW</sequence>
<dbReference type="GO" id="GO:0009279">
    <property type="term" value="C:cell outer membrane"/>
    <property type="evidence" value="ECO:0007669"/>
    <property type="project" value="UniProtKB-SubCell"/>
</dbReference>
<evidence type="ECO:0000256" key="6">
    <source>
        <dbReference type="ARBA" id="ARBA00023237"/>
    </source>
</evidence>
<evidence type="ECO:0000259" key="8">
    <source>
        <dbReference type="Pfam" id="PF25183"/>
    </source>
</evidence>
<dbReference type="GO" id="GO:0030246">
    <property type="term" value="F:carbohydrate binding"/>
    <property type="evidence" value="ECO:0007669"/>
    <property type="project" value="InterPro"/>
</dbReference>
<keyword evidence="6" id="KW-0998">Cell outer membrane</keyword>
<evidence type="ECO:0000256" key="7">
    <source>
        <dbReference type="SAM" id="SignalP"/>
    </source>
</evidence>
<evidence type="ECO:0000256" key="3">
    <source>
        <dbReference type="ARBA" id="ARBA00022452"/>
    </source>
</evidence>
<dbReference type="OrthoDB" id="905812at2"/>
<keyword evidence="7" id="KW-0732">Signal</keyword>
<feature type="chain" id="PRO_5004162894" description="TonB-dependent transporter Oar-like beta-barrel domain-containing protein" evidence="7">
    <location>
        <begin position="22"/>
        <end position="1161"/>
    </location>
</feature>
<proteinExistence type="predicted"/>
<dbReference type="InterPro" id="IPR013784">
    <property type="entry name" value="Carb-bd-like_fold"/>
</dbReference>
<dbReference type="GO" id="GO:0015344">
    <property type="term" value="F:siderophore uptake transmembrane transporter activity"/>
    <property type="evidence" value="ECO:0007669"/>
    <property type="project" value="TreeGrafter"/>
</dbReference>
<evidence type="ECO:0000313" key="9">
    <source>
        <dbReference type="EMBL" id="ABJ84944.1"/>
    </source>
</evidence>
<dbReference type="EMBL" id="CP000473">
    <property type="protein sequence ID" value="ABJ84944.1"/>
    <property type="molecule type" value="Genomic_DNA"/>
</dbReference>
<dbReference type="AlphaFoldDB" id="Q01ZH1"/>
<keyword evidence="4" id="KW-0812">Transmembrane</keyword>
<dbReference type="PANTHER" id="PTHR30069">
    <property type="entry name" value="TONB-DEPENDENT OUTER MEMBRANE RECEPTOR"/>
    <property type="match status" value="1"/>
</dbReference>
<dbReference type="Gene3D" id="2.60.40.1120">
    <property type="entry name" value="Carboxypeptidase-like, regulatory domain"/>
    <property type="match status" value="1"/>
</dbReference>
<name>Q01ZH1_SOLUE</name>
<dbReference type="HOGENOM" id="CLU_006298_0_0_0"/>
<dbReference type="InterPro" id="IPR036942">
    <property type="entry name" value="Beta-barrel_TonB_sf"/>
</dbReference>
<evidence type="ECO:0000256" key="5">
    <source>
        <dbReference type="ARBA" id="ARBA00023136"/>
    </source>
</evidence>
<dbReference type="eggNOG" id="COG1629">
    <property type="taxonomic scope" value="Bacteria"/>
</dbReference>
<feature type="signal peptide" evidence="7">
    <location>
        <begin position="1"/>
        <end position="21"/>
    </location>
</feature>
<protein>
    <recommendedName>
        <fullName evidence="8">TonB-dependent transporter Oar-like beta-barrel domain-containing protein</fullName>
    </recommendedName>
</protein>
<keyword evidence="3" id="KW-1134">Transmembrane beta strand</keyword>
<comment type="subcellular location">
    <subcellularLocation>
        <location evidence="1">Cell outer membrane</location>
        <topology evidence="1">Multi-pass membrane protein</topology>
    </subcellularLocation>
</comment>
<dbReference type="PANTHER" id="PTHR30069:SF46">
    <property type="entry name" value="OAR PROTEIN"/>
    <property type="match status" value="1"/>
</dbReference>
<dbReference type="InterPro" id="IPR057601">
    <property type="entry name" value="Oar-like_b-barrel"/>
</dbReference>
<dbReference type="KEGG" id="sus:Acid_3977"/>
<keyword evidence="5" id="KW-0472">Membrane</keyword>
<dbReference type="STRING" id="234267.Acid_3977"/>
<evidence type="ECO:0000256" key="1">
    <source>
        <dbReference type="ARBA" id="ARBA00004571"/>
    </source>
</evidence>
<dbReference type="SUPFAM" id="SSF56935">
    <property type="entry name" value="Porins"/>
    <property type="match status" value="1"/>
</dbReference>
<dbReference type="Pfam" id="PF13620">
    <property type="entry name" value="CarboxypepD_reg"/>
    <property type="match status" value="1"/>
</dbReference>
<accession>Q01ZH1</accession>
<gene>
    <name evidence="9" type="ordered locus">Acid_3977</name>
</gene>
<reference evidence="9" key="1">
    <citation type="submission" date="2006-10" db="EMBL/GenBank/DDBJ databases">
        <title>Complete sequence of Solibacter usitatus Ellin6076.</title>
        <authorList>
            <consortium name="US DOE Joint Genome Institute"/>
            <person name="Copeland A."/>
            <person name="Lucas S."/>
            <person name="Lapidus A."/>
            <person name="Barry K."/>
            <person name="Detter J.C."/>
            <person name="Glavina del Rio T."/>
            <person name="Hammon N."/>
            <person name="Israni S."/>
            <person name="Dalin E."/>
            <person name="Tice H."/>
            <person name="Pitluck S."/>
            <person name="Thompson L.S."/>
            <person name="Brettin T."/>
            <person name="Bruce D."/>
            <person name="Han C."/>
            <person name="Tapia R."/>
            <person name="Gilna P."/>
            <person name="Schmutz J."/>
            <person name="Larimer F."/>
            <person name="Land M."/>
            <person name="Hauser L."/>
            <person name="Kyrpides N."/>
            <person name="Mikhailova N."/>
            <person name="Janssen P.H."/>
            <person name="Kuske C.R."/>
            <person name="Richardson P."/>
        </authorList>
    </citation>
    <scope>NUCLEOTIDE SEQUENCE</scope>
    <source>
        <strain evidence="9">Ellin6076</strain>
    </source>
</reference>
<dbReference type="Pfam" id="PF25183">
    <property type="entry name" value="OMP_b-brl_4"/>
    <property type="match status" value="1"/>
</dbReference>
<keyword evidence="2" id="KW-0813">Transport</keyword>
<dbReference type="Gene3D" id="2.40.170.20">
    <property type="entry name" value="TonB-dependent receptor, beta-barrel domain"/>
    <property type="match status" value="1"/>
</dbReference>